<organism evidence="1 2">
    <name type="scientific">Luteimonas lutimaris</name>
    <dbReference type="NCBI Taxonomy" id="698645"/>
    <lineage>
        <taxon>Bacteria</taxon>
        <taxon>Pseudomonadati</taxon>
        <taxon>Pseudomonadota</taxon>
        <taxon>Gammaproteobacteria</taxon>
        <taxon>Lysobacterales</taxon>
        <taxon>Lysobacteraceae</taxon>
        <taxon>Luteimonas</taxon>
    </lineage>
</organism>
<evidence type="ECO:0000313" key="2">
    <source>
        <dbReference type="Proteomes" id="UP001501727"/>
    </source>
</evidence>
<reference evidence="2" key="1">
    <citation type="journal article" date="2019" name="Int. J. Syst. Evol. Microbiol.">
        <title>The Global Catalogue of Microorganisms (GCM) 10K type strain sequencing project: providing services to taxonomists for standard genome sequencing and annotation.</title>
        <authorList>
            <consortium name="The Broad Institute Genomics Platform"/>
            <consortium name="The Broad Institute Genome Sequencing Center for Infectious Disease"/>
            <person name="Wu L."/>
            <person name="Ma J."/>
        </authorList>
    </citation>
    <scope>NUCLEOTIDE SEQUENCE [LARGE SCALE GENOMIC DNA]</scope>
    <source>
        <strain evidence="2">JCM 16916</strain>
    </source>
</reference>
<gene>
    <name evidence="1" type="ORF">GCM10022229_15430</name>
</gene>
<name>A0ABP7MKF2_9GAMM</name>
<accession>A0ABP7MKF2</accession>
<proteinExistence type="predicted"/>
<evidence type="ECO:0008006" key="3">
    <source>
        <dbReference type="Google" id="ProtNLM"/>
    </source>
</evidence>
<dbReference type="Proteomes" id="UP001501727">
    <property type="component" value="Unassembled WGS sequence"/>
</dbReference>
<sequence>MDSPFRAVLSPCIGVCTIAEDGYCDGCHRTTAEISRWIQMGDDERLRLMEDVLPEREARRSR</sequence>
<dbReference type="Pfam" id="PF06945">
    <property type="entry name" value="DUF1289"/>
    <property type="match status" value="1"/>
</dbReference>
<dbReference type="InterPro" id="IPR010710">
    <property type="entry name" value="DUF1289"/>
</dbReference>
<dbReference type="EMBL" id="BAAAZU010000006">
    <property type="protein sequence ID" value="GAA3922538.1"/>
    <property type="molecule type" value="Genomic_DNA"/>
</dbReference>
<comment type="caution">
    <text evidence="1">The sequence shown here is derived from an EMBL/GenBank/DDBJ whole genome shotgun (WGS) entry which is preliminary data.</text>
</comment>
<evidence type="ECO:0000313" key="1">
    <source>
        <dbReference type="EMBL" id="GAA3922538.1"/>
    </source>
</evidence>
<protein>
    <recommendedName>
        <fullName evidence="3">DUF1289 domain-containing protein</fullName>
    </recommendedName>
</protein>
<dbReference type="PANTHER" id="PTHR35175">
    <property type="entry name" value="DUF1289 DOMAIN-CONTAINING PROTEIN"/>
    <property type="match status" value="1"/>
</dbReference>
<dbReference type="PANTHER" id="PTHR35175:SF2">
    <property type="entry name" value="DUF1289 DOMAIN-CONTAINING PROTEIN"/>
    <property type="match status" value="1"/>
</dbReference>
<keyword evidence="2" id="KW-1185">Reference proteome</keyword>